<accession>G8R3I0</accession>
<dbReference type="Gene3D" id="3.30.300.20">
    <property type="match status" value="1"/>
</dbReference>
<evidence type="ECO:0000259" key="1">
    <source>
        <dbReference type="Pfam" id="PF12146"/>
    </source>
</evidence>
<dbReference type="InterPro" id="IPR015946">
    <property type="entry name" value="KH_dom-like_a/b"/>
</dbReference>
<dbReference type="InterPro" id="IPR022742">
    <property type="entry name" value="Hydrolase_4"/>
</dbReference>
<reference evidence="2 3" key="1">
    <citation type="journal article" date="2012" name="Stand. Genomic Sci.">
        <title>Genome sequence of the orange-pigmented seawater bacterium Owenweeksia hongkongensis type strain (UST20020801(T)).</title>
        <authorList>
            <person name="Riedel T."/>
            <person name="Held B."/>
            <person name="Nolan M."/>
            <person name="Lucas S."/>
            <person name="Lapidus A."/>
            <person name="Tice H."/>
            <person name="Del Rio T.G."/>
            <person name="Cheng J.F."/>
            <person name="Han C."/>
            <person name="Tapia R."/>
            <person name="Goodwin L.A."/>
            <person name="Pitluck S."/>
            <person name="Liolios K."/>
            <person name="Mavromatis K."/>
            <person name="Pagani I."/>
            <person name="Ivanova N."/>
            <person name="Mikhailova N."/>
            <person name="Pati A."/>
            <person name="Chen A."/>
            <person name="Palaniappan K."/>
            <person name="Rohde M."/>
            <person name="Tindall B.J."/>
            <person name="Detter J.C."/>
            <person name="Goker M."/>
            <person name="Woyke T."/>
            <person name="Bristow J."/>
            <person name="Eisen J.A."/>
            <person name="Markowitz V."/>
            <person name="Hugenholtz P."/>
            <person name="Klenk H.P."/>
            <person name="Kyrpides N.C."/>
        </authorList>
    </citation>
    <scope>NUCLEOTIDE SEQUENCE</scope>
    <source>
        <strain evidence="3">DSM 17368 / JCM 12287 / NRRL B-23963</strain>
    </source>
</reference>
<sequence length="405" mass="44856">MKSEKVKFKNKEGVELAGKLELPLDKRPDQFAIFAHCFTCGKDLKSERNIALALTQKGWGVLRFDFTGLGQSGGDFSDSNFTSNVNDLFAAAEFLKENHKEPTLLIGHSLGGAAVLIAGAKMDSVRAIATIGAPSEPDHVTKLFTESIEEIKEKGEAKVLLAGREFSIKDQFVKDLENTKVDELIKELRGKATLVMHSPQDDTVGIANARHLYEKLHHPKSFVSLDGADHLLSYPSDSAYAGDMIANWVQRYAPARVAAALETDEQVVVRLNDGPFLTEILAGKYHILADEPKSVGGEDLGPSPYELVSAGLGACTAMTIKMYANRKDWPLKEVKVHLSYDNSYFEDIKHCDSEERKIGKFIRIIEVEGDLDEKQRERILQIANKCPVHKTLESSSEVETKLKEI</sequence>
<dbReference type="KEGG" id="oho:Oweho_2060"/>
<dbReference type="InterPro" id="IPR003718">
    <property type="entry name" value="OsmC/Ohr_fam"/>
</dbReference>
<dbReference type="Pfam" id="PF12146">
    <property type="entry name" value="Hydrolase_4"/>
    <property type="match status" value="1"/>
</dbReference>
<dbReference type="Gene3D" id="3.40.50.1820">
    <property type="entry name" value="alpha/beta hydrolase"/>
    <property type="match status" value="1"/>
</dbReference>
<dbReference type="HOGENOM" id="CLU_681299_0_0_10"/>
<dbReference type="EMBL" id="CP003156">
    <property type="protein sequence ID" value="AEV33036.1"/>
    <property type="molecule type" value="Genomic_DNA"/>
</dbReference>
<dbReference type="Proteomes" id="UP000005631">
    <property type="component" value="Chromosome"/>
</dbReference>
<dbReference type="PANTHER" id="PTHR39624">
    <property type="entry name" value="PROTEIN INVOLVED IN RIMO-MEDIATED BETA-METHYLTHIOLATION OF RIBOSOMAL PROTEIN S12 YCAO"/>
    <property type="match status" value="1"/>
</dbReference>
<dbReference type="AlphaFoldDB" id="G8R3I0"/>
<dbReference type="eggNOG" id="COG1073">
    <property type="taxonomic scope" value="Bacteria"/>
</dbReference>
<proteinExistence type="predicted"/>
<dbReference type="InterPro" id="IPR036102">
    <property type="entry name" value="OsmC/Ohrsf"/>
</dbReference>
<keyword evidence="3" id="KW-1185">Reference proteome</keyword>
<organism evidence="2 3">
    <name type="scientific">Owenweeksia hongkongensis (strain DSM 17368 / CIP 108786 / JCM 12287 / NRRL B-23963 / UST20020801)</name>
    <dbReference type="NCBI Taxonomy" id="926562"/>
    <lineage>
        <taxon>Bacteria</taxon>
        <taxon>Pseudomonadati</taxon>
        <taxon>Bacteroidota</taxon>
        <taxon>Flavobacteriia</taxon>
        <taxon>Flavobacteriales</taxon>
        <taxon>Owenweeksiaceae</taxon>
        <taxon>Owenweeksia</taxon>
    </lineage>
</organism>
<dbReference type="STRING" id="926562.Oweho_2060"/>
<dbReference type="eggNOG" id="COG1765">
    <property type="taxonomic scope" value="Bacteria"/>
</dbReference>
<dbReference type="OrthoDB" id="9791538at2"/>
<gene>
    <name evidence="2" type="ordered locus">Oweho_2060</name>
</gene>
<dbReference type="ESTHER" id="owehd-g8r3i0">
    <property type="family name" value="Est-OsmC"/>
</dbReference>
<dbReference type="RefSeq" id="WP_014202386.1">
    <property type="nucleotide sequence ID" value="NC_016599.1"/>
</dbReference>
<evidence type="ECO:0000313" key="3">
    <source>
        <dbReference type="Proteomes" id="UP000005631"/>
    </source>
</evidence>
<protein>
    <submittedName>
        <fullName evidence="2">Putative redox protein, regulator of disulfide bond formation</fullName>
    </submittedName>
</protein>
<name>G8R3I0_OWEHD</name>
<evidence type="ECO:0000313" key="2">
    <source>
        <dbReference type="EMBL" id="AEV33036.1"/>
    </source>
</evidence>
<dbReference type="PANTHER" id="PTHR39624:SF2">
    <property type="entry name" value="OSMC-LIKE PROTEIN"/>
    <property type="match status" value="1"/>
</dbReference>
<dbReference type="InterPro" id="IPR029058">
    <property type="entry name" value="AB_hydrolase_fold"/>
</dbReference>
<dbReference type="Pfam" id="PF02566">
    <property type="entry name" value="OsmC"/>
    <property type="match status" value="1"/>
</dbReference>
<feature type="domain" description="Serine aminopeptidase S33" evidence="1">
    <location>
        <begin position="49"/>
        <end position="139"/>
    </location>
</feature>
<dbReference type="SUPFAM" id="SSF53474">
    <property type="entry name" value="alpha/beta-Hydrolases"/>
    <property type="match status" value="1"/>
</dbReference>
<dbReference type="SUPFAM" id="SSF82784">
    <property type="entry name" value="OsmC-like"/>
    <property type="match status" value="1"/>
</dbReference>
<dbReference type="PATRIC" id="fig|926562.3.peg.2071"/>